<proteinExistence type="inferred from homology"/>
<evidence type="ECO:0000259" key="7">
    <source>
        <dbReference type="PROSITE" id="PS50835"/>
    </source>
</evidence>
<name>A0A663M1A8_ATHCN</name>
<dbReference type="PRINTS" id="PR01537">
    <property type="entry name" value="INTRLKN1R1F"/>
</dbReference>
<dbReference type="SUPFAM" id="SSF48726">
    <property type="entry name" value="Immunoglobulin"/>
    <property type="match status" value="1"/>
</dbReference>
<evidence type="ECO:0000256" key="1">
    <source>
        <dbReference type="ARBA" id="ARBA00009752"/>
    </source>
</evidence>
<feature type="domain" description="Ig-like" evidence="7">
    <location>
        <begin position="6"/>
        <end position="108"/>
    </location>
</feature>
<dbReference type="Proteomes" id="UP000472269">
    <property type="component" value="Unplaced"/>
</dbReference>
<dbReference type="Ensembl" id="ENSACUT00000006230.1">
    <property type="protein sequence ID" value="ENSACUP00000005840.1"/>
    <property type="gene ID" value="ENSACUG00000003923.1"/>
</dbReference>
<dbReference type="InterPro" id="IPR007110">
    <property type="entry name" value="Ig-like_dom"/>
</dbReference>
<reference evidence="8" key="1">
    <citation type="submission" date="2025-08" db="UniProtKB">
        <authorList>
            <consortium name="Ensembl"/>
        </authorList>
    </citation>
    <scope>IDENTIFICATION</scope>
</reference>
<keyword evidence="3" id="KW-0325">Glycoprotein</keyword>
<keyword evidence="9" id="KW-1185">Reference proteome</keyword>
<dbReference type="InterPro" id="IPR013783">
    <property type="entry name" value="Ig-like_fold"/>
</dbReference>
<evidence type="ECO:0000256" key="5">
    <source>
        <dbReference type="SAM" id="Phobius"/>
    </source>
</evidence>
<gene>
    <name evidence="8" type="primary">SIGIRR</name>
</gene>
<keyword evidence="5" id="KW-0472">Membrane</keyword>
<protein>
    <submittedName>
        <fullName evidence="8">Single Ig and TIR domain containing</fullName>
    </submittedName>
</protein>
<dbReference type="InterPro" id="IPR015621">
    <property type="entry name" value="IL-1_rcpt_fam"/>
</dbReference>
<keyword evidence="5" id="KW-0812">Transmembrane</keyword>
<dbReference type="Pfam" id="PF01582">
    <property type="entry name" value="TIR"/>
    <property type="match status" value="1"/>
</dbReference>
<dbReference type="InterPro" id="IPR036179">
    <property type="entry name" value="Ig-like_dom_sf"/>
</dbReference>
<dbReference type="Gene3D" id="2.60.40.10">
    <property type="entry name" value="Immunoglobulins"/>
    <property type="match status" value="1"/>
</dbReference>
<dbReference type="AlphaFoldDB" id="A0A663M1A8"/>
<dbReference type="SUPFAM" id="SSF52200">
    <property type="entry name" value="Toll/Interleukin receptor TIR domain"/>
    <property type="match status" value="1"/>
</dbReference>
<keyword evidence="4" id="KW-0393">Immunoglobulin domain</keyword>
<evidence type="ECO:0000256" key="2">
    <source>
        <dbReference type="ARBA" id="ARBA00023157"/>
    </source>
</evidence>
<reference evidence="8" key="2">
    <citation type="submission" date="2025-09" db="UniProtKB">
        <authorList>
            <consortium name="Ensembl"/>
        </authorList>
    </citation>
    <scope>IDENTIFICATION</scope>
</reference>
<evidence type="ECO:0000313" key="8">
    <source>
        <dbReference type="Ensembl" id="ENSACUP00000005840.1"/>
    </source>
</evidence>
<dbReference type="PANTHER" id="PTHR11890">
    <property type="entry name" value="INTERLEUKIN-1 RECEPTOR FAMILY MEMBER"/>
    <property type="match status" value="1"/>
</dbReference>
<dbReference type="PROSITE" id="PS50835">
    <property type="entry name" value="IG_LIKE"/>
    <property type="match status" value="1"/>
</dbReference>
<dbReference type="SMART" id="SM00255">
    <property type="entry name" value="TIR"/>
    <property type="match status" value="1"/>
</dbReference>
<dbReference type="Gene3D" id="3.40.50.10140">
    <property type="entry name" value="Toll/interleukin-1 receptor homology (TIR) domain"/>
    <property type="match status" value="1"/>
</dbReference>
<dbReference type="PANTHER" id="PTHR11890:SF19">
    <property type="entry name" value="SINGLE IG IL-1-RELATED RECEPTOR"/>
    <property type="match status" value="1"/>
</dbReference>
<accession>A0A663M1A8</accession>
<feature type="transmembrane region" description="Helical" evidence="5">
    <location>
        <begin position="113"/>
        <end position="132"/>
    </location>
</feature>
<dbReference type="GO" id="GO:0007165">
    <property type="term" value="P:signal transduction"/>
    <property type="evidence" value="ECO:0007669"/>
    <property type="project" value="InterPro"/>
</dbReference>
<keyword evidence="5" id="KW-1133">Transmembrane helix</keyword>
<sequence length="397" mass="44652">MADVAPEILVPAANETLELALGKQVALNCTVRWAAAERCEPIPAWTKDGQWLGSGSSQDTAWFAQNASEWLLASVLQLNLTHDSDFGVFACWVGNATATFTLRRAEVAGHVPAVLAALLVLALLVLLAGLYVRCRLSVLLWYRNHYGELEINDGKLYDAYVSHATTPDDRKFVHFIVKPQLENRYGYKLFLDDTRGLEIPLPAEPSADLIMNVSRCRRLIVVLSVAYLEQDWCNSSFREGLWRLLELSKKPIFIVFESQYREITHPAISLLKQHRSAVTLLVWRAGSMTPSSEFWKELCLALPRKVTFRGTVGDPQTQLQEDKDPMLILHSLWPLLLLLGRQMCTGEHLWALLHPPMPGGLGLLREGQRPEIDVSDLGSRNYGARTDFYCLVTEDDI</sequence>
<evidence type="ECO:0000259" key="6">
    <source>
        <dbReference type="PROSITE" id="PS50104"/>
    </source>
</evidence>
<evidence type="ECO:0000313" key="9">
    <source>
        <dbReference type="Proteomes" id="UP000472269"/>
    </source>
</evidence>
<organism evidence="8 9">
    <name type="scientific">Athene cunicularia</name>
    <name type="common">Burrowing owl</name>
    <name type="synonym">Speotyto cunicularia</name>
    <dbReference type="NCBI Taxonomy" id="194338"/>
    <lineage>
        <taxon>Eukaryota</taxon>
        <taxon>Metazoa</taxon>
        <taxon>Chordata</taxon>
        <taxon>Craniata</taxon>
        <taxon>Vertebrata</taxon>
        <taxon>Euteleostomi</taxon>
        <taxon>Archelosauria</taxon>
        <taxon>Archosauria</taxon>
        <taxon>Dinosauria</taxon>
        <taxon>Saurischia</taxon>
        <taxon>Theropoda</taxon>
        <taxon>Coelurosauria</taxon>
        <taxon>Aves</taxon>
        <taxon>Neognathae</taxon>
        <taxon>Neoaves</taxon>
        <taxon>Telluraves</taxon>
        <taxon>Strigiformes</taxon>
        <taxon>Strigidae</taxon>
        <taxon>Athene</taxon>
    </lineage>
</organism>
<dbReference type="InterPro" id="IPR035897">
    <property type="entry name" value="Toll_tir_struct_dom_sf"/>
</dbReference>
<evidence type="ECO:0000256" key="3">
    <source>
        <dbReference type="ARBA" id="ARBA00023180"/>
    </source>
</evidence>
<evidence type="ECO:0000256" key="4">
    <source>
        <dbReference type="ARBA" id="ARBA00023319"/>
    </source>
</evidence>
<keyword evidence="2" id="KW-1015">Disulfide bond</keyword>
<dbReference type="PROSITE" id="PS50104">
    <property type="entry name" value="TIR"/>
    <property type="match status" value="1"/>
</dbReference>
<feature type="domain" description="TIR" evidence="6">
    <location>
        <begin position="155"/>
        <end position="302"/>
    </location>
</feature>
<dbReference type="InterPro" id="IPR000157">
    <property type="entry name" value="TIR_dom"/>
</dbReference>
<comment type="similarity">
    <text evidence="1">Belongs to the interleukin-1 receptor family.</text>
</comment>